<keyword evidence="8 10" id="KW-0503">Monooxygenase</keyword>
<dbReference type="InterPro" id="IPR036396">
    <property type="entry name" value="Cyt_P450_sf"/>
</dbReference>
<dbReference type="PROSITE" id="PS00086">
    <property type="entry name" value="CYTOCHROME_P450"/>
    <property type="match status" value="1"/>
</dbReference>
<evidence type="ECO:0000256" key="9">
    <source>
        <dbReference type="PIRSR" id="PIRSR602401-1"/>
    </source>
</evidence>
<evidence type="ECO:0000313" key="12">
    <source>
        <dbReference type="Proteomes" id="UP000077266"/>
    </source>
</evidence>
<dbReference type="STRING" id="1314781.A0A165EJA5"/>
<dbReference type="PRINTS" id="PR00463">
    <property type="entry name" value="EP450I"/>
</dbReference>
<keyword evidence="7 9" id="KW-0408">Iron</keyword>
<dbReference type="InterPro" id="IPR002401">
    <property type="entry name" value="Cyt_P450_E_grp-I"/>
</dbReference>
<dbReference type="CDD" id="cd11065">
    <property type="entry name" value="CYP64-like"/>
    <property type="match status" value="1"/>
</dbReference>
<keyword evidence="4 9" id="KW-0349">Heme</keyword>
<dbReference type="AlphaFoldDB" id="A0A165EJA5"/>
<evidence type="ECO:0000256" key="2">
    <source>
        <dbReference type="ARBA" id="ARBA00005179"/>
    </source>
</evidence>
<dbReference type="InterPro" id="IPR050364">
    <property type="entry name" value="Cytochrome_P450_fung"/>
</dbReference>
<keyword evidence="5 9" id="KW-0479">Metal-binding</keyword>
<feature type="binding site" description="axial binding residue" evidence="9">
    <location>
        <position position="437"/>
    </location>
    <ligand>
        <name>heme</name>
        <dbReference type="ChEBI" id="CHEBI:30413"/>
    </ligand>
    <ligandPart>
        <name>Fe</name>
        <dbReference type="ChEBI" id="CHEBI:18248"/>
    </ligandPart>
</feature>
<keyword evidence="6 10" id="KW-0560">Oxidoreductase</keyword>
<dbReference type="GO" id="GO:0005506">
    <property type="term" value="F:iron ion binding"/>
    <property type="evidence" value="ECO:0007669"/>
    <property type="project" value="InterPro"/>
</dbReference>
<proteinExistence type="inferred from homology"/>
<dbReference type="SUPFAM" id="SSF48264">
    <property type="entry name" value="Cytochrome P450"/>
    <property type="match status" value="1"/>
</dbReference>
<keyword evidence="12" id="KW-1185">Reference proteome</keyword>
<sequence>MSFSPTTTLSVTATALAAIALLVLNSRHGRKQLPPGPTPYPFIGNFPQMSIGWAGQPYAEMVKTWGPIIYFRVPGREFIFLNRLEDAVNLFEKRGNLYSNRPHMHMAHELVGRKITVLFSQYGERLKNYRRMINTVTNSRAAPQQWDTQTRETHKLLGRLLVSPDDFLHHLSRHAVSVTMRMVYGHIVPDGEETYIDLAEKMAKLTNIASQPGRWLVDSFRWMEHLPDWIPGAQFKRTAKQLHYELEEFTNRPMRMTKENMRNGRAEACFAVSQLEDKDASADELHEEYVKYAAAGMYSGGTDSAISFLSRVALYMTVFPEAQQKAQTELDRVIGAERLPAVEDMARLPYVDAVIKEIHRFSPIINLVPHSSPVDDEYKGYIIPAGSAVIANSWAFAHDESMYPESHKFDPDRYLGTRGEGVVDPRQFVFGLGRRRCPGVAVAESFTFLAVASLLSVFNFKKAVDAEGREITPAFDFDDALVSQPGPFKCEIVPRSEAAAALIQRAVQAAEV</sequence>
<name>A0A165EJA5_EXIGL</name>
<protein>
    <submittedName>
        <fullName evidence="11">Cytochrome P450</fullName>
    </submittedName>
</protein>
<comment type="similarity">
    <text evidence="3 10">Belongs to the cytochrome P450 family.</text>
</comment>
<evidence type="ECO:0000256" key="8">
    <source>
        <dbReference type="ARBA" id="ARBA00023033"/>
    </source>
</evidence>
<dbReference type="InParanoid" id="A0A165EJA5"/>
<evidence type="ECO:0000256" key="3">
    <source>
        <dbReference type="ARBA" id="ARBA00010617"/>
    </source>
</evidence>
<dbReference type="Gene3D" id="1.10.630.10">
    <property type="entry name" value="Cytochrome P450"/>
    <property type="match status" value="1"/>
</dbReference>
<reference evidence="11 12" key="1">
    <citation type="journal article" date="2016" name="Mol. Biol. Evol.">
        <title>Comparative Genomics of Early-Diverging Mushroom-Forming Fungi Provides Insights into the Origins of Lignocellulose Decay Capabilities.</title>
        <authorList>
            <person name="Nagy L.G."/>
            <person name="Riley R."/>
            <person name="Tritt A."/>
            <person name="Adam C."/>
            <person name="Daum C."/>
            <person name="Floudas D."/>
            <person name="Sun H."/>
            <person name="Yadav J.S."/>
            <person name="Pangilinan J."/>
            <person name="Larsson K.H."/>
            <person name="Matsuura K."/>
            <person name="Barry K."/>
            <person name="Labutti K."/>
            <person name="Kuo R."/>
            <person name="Ohm R.A."/>
            <person name="Bhattacharya S.S."/>
            <person name="Shirouzu T."/>
            <person name="Yoshinaga Y."/>
            <person name="Martin F.M."/>
            <person name="Grigoriev I.V."/>
            <person name="Hibbett D.S."/>
        </authorList>
    </citation>
    <scope>NUCLEOTIDE SEQUENCE [LARGE SCALE GENOMIC DNA]</scope>
    <source>
        <strain evidence="11 12">HHB12029</strain>
    </source>
</reference>
<evidence type="ECO:0000313" key="11">
    <source>
        <dbReference type="EMBL" id="KZV87066.1"/>
    </source>
</evidence>
<dbReference type="EMBL" id="KV426137">
    <property type="protein sequence ID" value="KZV87066.1"/>
    <property type="molecule type" value="Genomic_DNA"/>
</dbReference>
<dbReference type="InterPro" id="IPR001128">
    <property type="entry name" value="Cyt_P450"/>
</dbReference>
<evidence type="ECO:0000256" key="1">
    <source>
        <dbReference type="ARBA" id="ARBA00001971"/>
    </source>
</evidence>
<dbReference type="PANTHER" id="PTHR46300:SF7">
    <property type="entry name" value="P450, PUTATIVE (EUROFUNG)-RELATED"/>
    <property type="match status" value="1"/>
</dbReference>
<evidence type="ECO:0000256" key="7">
    <source>
        <dbReference type="ARBA" id="ARBA00023004"/>
    </source>
</evidence>
<dbReference type="Pfam" id="PF00067">
    <property type="entry name" value="p450"/>
    <property type="match status" value="1"/>
</dbReference>
<organism evidence="11 12">
    <name type="scientific">Exidia glandulosa HHB12029</name>
    <dbReference type="NCBI Taxonomy" id="1314781"/>
    <lineage>
        <taxon>Eukaryota</taxon>
        <taxon>Fungi</taxon>
        <taxon>Dikarya</taxon>
        <taxon>Basidiomycota</taxon>
        <taxon>Agaricomycotina</taxon>
        <taxon>Agaricomycetes</taxon>
        <taxon>Auriculariales</taxon>
        <taxon>Exidiaceae</taxon>
        <taxon>Exidia</taxon>
    </lineage>
</organism>
<evidence type="ECO:0000256" key="5">
    <source>
        <dbReference type="ARBA" id="ARBA00022723"/>
    </source>
</evidence>
<dbReference type="GO" id="GO:0016705">
    <property type="term" value="F:oxidoreductase activity, acting on paired donors, with incorporation or reduction of molecular oxygen"/>
    <property type="evidence" value="ECO:0007669"/>
    <property type="project" value="InterPro"/>
</dbReference>
<gene>
    <name evidence="11" type="ORF">EXIGLDRAFT_724137</name>
</gene>
<evidence type="ECO:0000256" key="6">
    <source>
        <dbReference type="ARBA" id="ARBA00023002"/>
    </source>
</evidence>
<evidence type="ECO:0000256" key="4">
    <source>
        <dbReference type="ARBA" id="ARBA00022617"/>
    </source>
</evidence>
<dbReference type="InterPro" id="IPR017972">
    <property type="entry name" value="Cyt_P450_CS"/>
</dbReference>
<evidence type="ECO:0000256" key="10">
    <source>
        <dbReference type="RuleBase" id="RU000461"/>
    </source>
</evidence>
<comment type="cofactor">
    <cofactor evidence="1 9">
        <name>heme</name>
        <dbReference type="ChEBI" id="CHEBI:30413"/>
    </cofactor>
</comment>
<dbReference type="Proteomes" id="UP000077266">
    <property type="component" value="Unassembled WGS sequence"/>
</dbReference>
<dbReference type="PANTHER" id="PTHR46300">
    <property type="entry name" value="P450, PUTATIVE (EUROFUNG)-RELATED-RELATED"/>
    <property type="match status" value="1"/>
</dbReference>
<dbReference type="OrthoDB" id="2789670at2759"/>
<dbReference type="GO" id="GO:0004497">
    <property type="term" value="F:monooxygenase activity"/>
    <property type="evidence" value="ECO:0007669"/>
    <property type="project" value="UniProtKB-KW"/>
</dbReference>
<dbReference type="GO" id="GO:0020037">
    <property type="term" value="F:heme binding"/>
    <property type="evidence" value="ECO:0007669"/>
    <property type="project" value="InterPro"/>
</dbReference>
<accession>A0A165EJA5</accession>
<comment type="pathway">
    <text evidence="2">Secondary metabolite biosynthesis.</text>
</comment>